<evidence type="ECO:0000256" key="3">
    <source>
        <dbReference type="ARBA" id="ARBA00023163"/>
    </source>
</evidence>
<evidence type="ECO:0000313" key="6">
    <source>
        <dbReference type="Proteomes" id="UP000095672"/>
    </source>
</evidence>
<dbReference type="PROSITE" id="PS00041">
    <property type="entry name" value="HTH_ARAC_FAMILY_1"/>
    <property type="match status" value="1"/>
</dbReference>
<keyword evidence="1" id="KW-0805">Transcription regulation</keyword>
<dbReference type="InterPro" id="IPR032687">
    <property type="entry name" value="AraC-type_N"/>
</dbReference>
<organism evidence="5 6">
    <name type="scientific">Microbulbifer aggregans</name>
    <dbReference type="NCBI Taxonomy" id="1769779"/>
    <lineage>
        <taxon>Bacteria</taxon>
        <taxon>Pseudomonadati</taxon>
        <taxon>Pseudomonadota</taxon>
        <taxon>Gammaproteobacteria</taxon>
        <taxon>Cellvibrionales</taxon>
        <taxon>Microbulbiferaceae</taxon>
        <taxon>Microbulbifer</taxon>
    </lineage>
</organism>
<dbReference type="OrthoDB" id="5850238at2"/>
<accession>A0A1C9WBY8</accession>
<dbReference type="GO" id="GO:0005829">
    <property type="term" value="C:cytosol"/>
    <property type="evidence" value="ECO:0007669"/>
    <property type="project" value="TreeGrafter"/>
</dbReference>
<dbReference type="InterPro" id="IPR009057">
    <property type="entry name" value="Homeodomain-like_sf"/>
</dbReference>
<dbReference type="PANTHER" id="PTHR47894">
    <property type="entry name" value="HTH-TYPE TRANSCRIPTIONAL REGULATOR GADX"/>
    <property type="match status" value="1"/>
</dbReference>
<dbReference type="SUPFAM" id="SSF46689">
    <property type="entry name" value="Homeodomain-like"/>
    <property type="match status" value="1"/>
</dbReference>
<proteinExistence type="predicted"/>
<sequence length="336" mass="38000">MFLIRSGAIERYEQLVSQLGHNPNELLARVGLTAAQIRQPNSYISYPRLADLLDLTAQRCGEPLFGLRLAAGQSMLALGEMALSSSQQATIESVVAYAQQHIGLHAYGVDVTQKINGEQLELQLSFNFSNESGLLQLMQLSAGQAFNILWQLVQGAGTSLKIHLLQAEPEGEYWQSERYAERLVFSSHFCGISFPASWLPRKPTPNEDLIREHFRERIHQLESLYPDNLEAQVRHVISNLLASGECDIERVAATLDLHPRVLQKKLQTRGVTFRELLQETRMEIAELNLRFGQQSITDLALNLGYADVSIFSRNFKRWTGLSPRQWQQQNRENGDS</sequence>
<dbReference type="SMART" id="SM00342">
    <property type="entry name" value="HTH_ARAC"/>
    <property type="match status" value="1"/>
</dbReference>
<evidence type="ECO:0000313" key="5">
    <source>
        <dbReference type="EMBL" id="AOS98672.1"/>
    </source>
</evidence>
<dbReference type="STRING" id="1769779.AUP74_03306"/>
<dbReference type="AlphaFoldDB" id="A0A1C9WBY8"/>
<protein>
    <submittedName>
        <fullName evidence="5">HTH-type transcriptional regulator VirS</fullName>
    </submittedName>
</protein>
<dbReference type="Proteomes" id="UP000095672">
    <property type="component" value="Chromosome"/>
</dbReference>
<feature type="domain" description="HTH araC/xylS-type" evidence="4">
    <location>
        <begin position="231"/>
        <end position="329"/>
    </location>
</feature>
<name>A0A1C9WBY8_9GAMM</name>
<dbReference type="InterPro" id="IPR018062">
    <property type="entry name" value="HTH_AraC-typ_CS"/>
</dbReference>
<evidence type="ECO:0000259" key="4">
    <source>
        <dbReference type="PROSITE" id="PS01124"/>
    </source>
</evidence>
<dbReference type="KEGG" id="micc:AUP74_03306"/>
<gene>
    <name evidence="5" type="primary">virS_8</name>
    <name evidence="5" type="ORF">AUP74_03306</name>
</gene>
<keyword evidence="3" id="KW-0804">Transcription</keyword>
<evidence type="ECO:0000256" key="2">
    <source>
        <dbReference type="ARBA" id="ARBA00023125"/>
    </source>
</evidence>
<reference evidence="6" key="1">
    <citation type="submission" date="2016-01" db="EMBL/GenBank/DDBJ databases">
        <title>Complete genome sequence of Microbulbifer sp. CCB-MM1, a halophile isolated from Matang Mangrove Forest, Perak.</title>
        <authorList>
            <person name="Moh T.H."/>
            <person name="Dinesh B."/>
            <person name="Lau N.-S."/>
            <person name="Go F."/>
            <person name="Alexander Chong S.-C."/>
        </authorList>
    </citation>
    <scope>NUCLEOTIDE SEQUENCE [LARGE SCALE GENOMIC DNA]</scope>
    <source>
        <strain evidence="6">CCB-MM1</strain>
    </source>
</reference>
<dbReference type="GO" id="GO:0003700">
    <property type="term" value="F:DNA-binding transcription factor activity"/>
    <property type="evidence" value="ECO:0007669"/>
    <property type="project" value="InterPro"/>
</dbReference>
<dbReference type="Pfam" id="PF12625">
    <property type="entry name" value="Arabinose_bd"/>
    <property type="match status" value="1"/>
</dbReference>
<dbReference type="RefSeq" id="WP_069948503.1">
    <property type="nucleotide sequence ID" value="NZ_CP014143.1"/>
</dbReference>
<dbReference type="PRINTS" id="PR00032">
    <property type="entry name" value="HTHARAC"/>
</dbReference>
<dbReference type="Pfam" id="PF12833">
    <property type="entry name" value="HTH_18"/>
    <property type="match status" value="1"/>
</dbReference>
<evidence type="ECO:0000256" key="1">
    <source>
        <dbReference type="ARBA" id="ARBA00023015"/>
    </source>
</evidence>
<dbReference type="EMBL" id="CP014143">
    <property type="protein sequence ID" value="AOS98672.1"/>
    <property type="molecule type" value="Genomic_DNA"/>
</dbReference>
<dbReference type="PANTHER" id="PTHR47894:SF4">
    <property type="entry name" value="HTH-TYPE TRANSCRIPTIONAL REGULATOR GADX"/>
    <property type="match status" value="1"/>
</dbReference>
<keyword evidence="6" id="KW-1185">Reference proteome</keyword>
<dbReference type="GO" id="GO:0000976">
    <property type="term" value="F:transcription cis-regulatory region binding"/>
    <property type="evidence" value="ECO:0007669"/>
    <property type="project" value="TreeGrafter"/>
</dbReference>
<dbReference type="InterPro" id="IPR020449">
    <property type="entry name" value="Tscrpt_reg_AraC-type_HTH"/>
</dbReference>
<dbReference type="PROSITE" id="PS01124">
    <property type="entry name" value="HTH_ARAC_FAMILY_2"/>
    <property type="match status" value="1"/>
</dbReference>
<keyword evidence="2" id="KW-0238">DNA-binding</keyword>
<dbReference type="Gene3D" id="1.10.10.60">
    <property type="entry name" value="Homeodomain-like"/>
    <property type="match status" value="1"/>
</dbReference>
<dbReference type="InterPro" id="IPR018060">
    <property type="entry name" value="HTH_AraC"/>
</dbReference>